<comment type="subcellular location">
    <subcellularLocation>
        <location evidence="1">Cell membrane</location>
        <topology evidence="1">Multi-pass membrane protein</topology>
    </subcellularLocation>
</comment>
<gene>
    <name evidence="9" type="primary">yadS</name>
    <name evidence="9" type="ORF">NCTC10571_00587</name>
</gene>
<evidence type="ECO:0000313" key="10">
    <source>
        <dbReference type="Proteomes" id="UP000255234"/>
    </source>
</evidence>
<evidence type="ECO:0000313" key="9">
    <source>
        <dbReference type="EMBL" id="STY70450.1"/>
    </source>
</evidence>
<feature type="transmembrane region" description="Helical" evidence="7">
    <location>
        <begin position="97"/>
        <end position="118"/>
    </location>
</feature>
<keyword evidence="3" id="KW-1003">Cell membrane</keyword>
<dbReference type="AlphaFoldDB" id="A0A378NPX0"/>
<evidence type="ECO:0000256" key="4">
    <source>
        <dbReference type="ARBA" id="ARBA00022692"/>
    </source>
</evidence>
<dbReference type="InterPro" id="IPR005115">
    <property type="entry name" value="Gly_transporter"/>
</dbReference>
<sequence length="210" mass="23251">MIFLWMFFEIVGTIAFAISGALVGVSRKMDIFGMLVLALSTAIGGGIIRDVLVGNIPPNSFKTSIYILLTVITTLIIFLIYRKQILRYVSRRKLRKMYLLADALGLASFTVTGTTIGFNAYPEYPIFAITLGLITAIGGGIIRDILAQRIPSVLQEEIYALPAIIGGAVYYLVAGYGKDYWYLASPLAFFVVFILRLIGIYYRLSLPKAR</sequence>
<feature type="transmembrane region" description="Helical" evidence="7">
    <location>
        <begin position="124"/>
        <end position="146"/>
    </location>
</feature>
<dbReference type="RefSeq" id="WP_115151076.1">
    <property type="nucleotide sequence ID" value="NZ_UGPP01000001.1"/>
</dbReference>
<evidence type="ECO:0000256" key="7">
    <source>
        <dbReference type="SAM" id="Phobius"/>
    </source>
</evidence>
<evidence type="ECO:0000259" key="8">
    <source>
        <dbReference type="Pfam" id="PF03458"/>
    </source>
</evidence>
<accession>A0A378NPX0</accession>
<feature type="transmembrane region" description="Helical" evidence="7">
    <location>
        <begin position="180"/>
        <end position="202"/>
    </location>
</feature>
<dbReference type="GO" id="GO:0005886">
    <property type="term" value="C:plasma membrane"/>
    <property type="evidence" value="ECO:0007669"/>
    <property type="project" value="UniProtKB-SubCell"/>
</dbReference>
<evidence type="ECO:0000256" key="5">
    <source>
        <dbReference type="ARBA" id="ARBA00022989"/>
    </source>
</evidence>
<name>A0A378NPX0_9FIRM</name>
<evidence type="ECO:0000256" key="6">
    <source>
        <dbReference type="ARBA" id="ARBA00023136"/>
    </source>
</evidence>
<feature type="domain" description="Glycine transporter" evidence="8">
    <location>
        <begin position="7"/>
        <end position="81"/>
    </location>
</feature>
<keyword evidence="5 7" id="KW-1133">Transmembrane helix</keyword>
<evidence type="ECO:0000256" key="1">
    <source>
        <dbReference type="ARBA" id="ARBA00004651"/>
    </source>
</evidence>
<feature type="transmembrane region" description="Helical" evidence="7">
    <location>
        <begin position="32"/>
        <end position="52"/>
    </location>
</feature>
<dbReference type="PANTHER" id="PTHR30506">
    <property type="entry name" value="INNER MEMBRANE PROTEIN"/>
    <property type="match status" value="1"/>
</dbReference>
<dbReference type="PANTHER" id="PTHR30506:SF3">
    <property type="entry name" value="UPF0126 INNER MEMBRANE PROTEIN YADS-RELATED"/>
    <property type="match status" value="1"/>
</dbReference>
<proteinExistence type="inferred from homology"/>
<evidence type="ECO:0000256" key="2">
    <source>
        <dbReference type="ARBA" id="ARBA00008193"/>
    </source>
</evidence>
<dbReference type="Pfam" id="PF03458">
    <property type="entry name" value="Gly_transporter"/>
    <property type="match status" value="2"/>
</dbReference>
<feature type="transmembrane region" description="Helical" evidence="7">
    <location>
        <begin position="6"/>
        <end position="25"/>
    </location>
</feature>
<organism evidence="9 10">
    <name type="scientific">Megamonas hypermegale</name>
    <dbReference type="NCBI Taxonomy" id="158847"/>
    <lineage>
        <taxon>Bacteria</taxon>
        <taxon>Bacillati</taxon>
        <taxon>Bacillota</taxon>
        <taxon>Negativicutes</taxon>
        <taxon>Selenomonadales</taxon>
        <taxon>Selenomonadaceae</taxon>
        <taxon>Megamonas</taxon>
    </lineage>
</organism>
<evidence type="ECO:0000256" key="3">
    <source>
        <dbReference type="ARBA" id="ARBA00022475"/>
    </source>
</evidence>
<keyword evidence="6 7" id="KW-0472">Membrane</keyword>
<feature type="transmembrane region" description="Helical" evidence="7">
    <location>
        <begin position="158"/>
        <end position="174"/>
    </location>
</feature>
<dbReference type="Proteomes" id="UP000255234">
    <property type="component" value="Unassembled WGS sequence"/>
</dbReference>
<feature type="domain" description="Glycine transporter" evidence="8">
    <location>
        <begin position="100"/>
        <end position="173"/>
    </location>
</feature>
<comment type="similarity">
    <text evidence="2">Belongs to the UPF0126 family.</text>
</comment>
<dbReference type="EMBL" id="UGPP01000001">
    <property type="protein sequence ID" value="STY70450.1"/>
    <property type="molecule type" value="Genomic_DNA"/>
</dbReference>
<keyword evidence="4 7" id="KW-0812">Transmembrane</keyword>
<reference evidence="9 10" key="1">
    <citation type="submission" date="2018-06" db="EMBL/GenBank/DDBJ databases">
        <authorList>
            <consortium name="Pathogen Informatics"/>
            <person name="Doyle S."/>
        </authorList>
    </citation>
    <scope>NUCLEOTIDE SEQUENCE [LARGE SCALE GENOMIC DNA]</scope>
    <source>
        <strain evidence="9 10">NCTC10571</strain>
    </source>
</reference>
<protein>
    <submittedName>
        <fullName evidence="9">Predicted membrane protein</fullName>
    </submittedName>
</protein>
<feature type="transmembrane region" description="Helical" evidence="7">
    <location>
        <begin position="64"/>
        <end position="81"/>
    </location>
</feature>